<dbReference type="Proteomes" id="UP000679848">
    <property type="component" value="Chromosome"/>
</dbReference>
<dbReference type="Gene3D" id="3.10.350.10">
    <property type="entry name" value="LysM domain"/>
    <property type="match status" value="1"/>
</dbReference>
<dbReference type="AlphaFoldDB" id="A0A810QHA0"/>
<dbReference type="CDD" id="cd00118">
    <property type="entry name" value="LysM"/>
    <property type="match status" value="1"/>
</dbReference>
<dbReference type="NCBIfam" id="TIGR02899">
    <property type="entry name" value="spore_safA"/>
    <property type="match status" value="1"/>
</dbReference>
<organism evidence="2 3">
    <name type="scientific">Pusillibacter faecalis</name>
    <dbReference type="NCBI Taxonomy" id="2714358"/>
    <lineage>
        <taxon>Bacteria</taxon>
        <taxon>Bacillati</taxon>
        <taxon>Bacillota</taxon>
        <taxon>Clostridia</taxon>
        <taxon>Eubacteriales</taxon>
        <taxon>Oscillospiraceae</taxon>
        <taxon>Pusillibacter</taxon>
    </lineage>
</organism>
<protein>
    <recommendedName>
        <fullName evidence="1">LysM domain-containing protein</fullName>
    </recommendedName>
</protein>
<dbReference type="InterPro" id="IPR014248">
    <property type="entry name" value="Spore_coat_assembly_SafA"/>
</dbReference>
<dbReference type="SMART" id="SM00257">
    <property type="entry name" value="LysM"/>
    <property type="match status" value="1"/>
</dbReference>
<dbReference type="InterPro" id="IPR018392">
    <property type="entry name" value="LysM"/>
</dbReference>
<dbReference type="InterPro" id="IPR009826">
    <property type="entry name" value="DNA_circ_N"/>
</dbReference>
<accession>A0A810QHA0</accession>
<dbReference type="PROSITE" id="PS51782">
    <property type="entry name" value="LYSM"/>
    <property type="match status" value="1"/>
</dbReference>
<evidence type="ECO:0000259" key="1">
    <source>
        <dbReference type="PROSITE" id="PS51782"/>
    </source>
</evidence>
<evidence type="ECO:0000313" key="2">
    <source>
        <dbReference type="EMBL" id="BCK83823.1"/>
    </source>
</evidence>
<dbReference type="SUPFAM" id="SSF54106">
    <property type="entry name" value="LysM domain"/>
    <property type="match status" value="1"/>
</dbReference>
<evidence type="ECO:0000313" key="3">
    <source>
        <dbReference type="Proteomes" id="UP000679848"/>
    </source>
</evidence>
<reference evidence="2" key="1">
    <citation type="submission" date="2020-09" db="EMBL/GenBank/DDBJ databases">
        <title>New species isolated from human feces.</title>
        <authorList>
            <person name="Kitahara M."/>
            <person name="Shigeno Y."/>
            <person name="Shime M."/>
            <person name="Matsumoto Y."/>
            <person name="Nakamura S."/>
            <person name="Motooka D."/>
            <person name="Fukuoka S."/>
            <person name="Nishikawa H."/>
            <person name="Benno Y."/>
        </authorList>
    </citation>
    <scope>NUCLEOTIDE SEQUENCE</scope>
    <source>
        <strain evidence="2">MM59</strain>
    </source>
</reference>
<proteinExistence type="predicted"/>
<dbReference type="KEGG" id="pfaa:MM59RIKEN_11420"/>
<sequence length="189" mass="21191">MLLSPMRYKDYTWPHNPEVYTVERRRRLAVHPVPYGRCVVQDLGGSYRVLRGHGVFTGAGAYEEFRRLAEVFQDSGSGMLVHPVWSTEQAWFASLTVEEEPLPDYVSYSFEFWEDWTGYGNGLSAVKESADVPPLPARQPEGSSDTVHKGDTLWGIAKRHGVSLTALISANPQIKNPNLIYPGDKVVIP</sequence>
<feature type="domain" description="LysM" evidence="1">
    <location>
        <begin position="143"/>
        <end position="188"/>
    </location>
</feature>
<keyword evidence="3" id="KW-1185">Reference proteome</keyword>
<dbReference type="Pfam" id="PF01476">
    <property type="entry name" value="LysM"/>
    <property type="match status" value="1"/>
</dbReference>
<name>A0A810QHA0_9FIRM</name>
<dbReference type="EMBL" id="AP023420">
    <property type="protein sequence ID" value="BCK83823.1"/>
    <property type="molecule type" value="Genomic_DNA"/>
</dbReference>
<gene>
    <name evidence="2" type="ORF">MM59RIKEN_11420</name>
</gene>
<dbReference type="Pfam" id="PF07157">
    <property type="entry name" value="DNA_circ_N"/>
    <property type="match status" value="1"/>
</dbReference>
<dbReference type="InterPro" id="IPR036779">
    <property type="entry name" value="LysM_dom_sf"/>
</dbReference>
<dbReference type="RefSeq" id="WP_228300470.1">
    <property type="nucleotide sequence ID" value="NZ_AP023420.1"/>
</dbReference>